<comment type="caution">
    <text evidence="5">The sequence shown here is derived from an EMBL/GenBank/DDBJ whole genome shotgun (WGS) entry which is preliminary data.</text>
</comment>
<dbReference type="InterPro" id="IPR050922">
    <property type="entry name" value="LytR/CpsA/Psr_CW_biosynth"/>
</dbReference>
<dbReference type="RefSeq" id="WP_007200431.1">
    <property type="nucleotide sequence ID" value="NZ_AKKV01000019.1"/>
</dbReference>
<protein>
    <submittedName>
        <fullName evidence="5">YvhJ protein</fullName>
    </submittedName>
</protein>
<evidence type="ECO:0000256" key="1">
    <source>
        <dbReference type="ARBA" id="ARBA00006068"/>
    </source>
</evidence>
<evidence type="ECO:0000256" key="3">
    <source>
        <dbReference type="SAM" id="Phobius"/>
    </source>
</evidence>
<dbReference type="GO" id="GO:0071555">
    <property type="term" value="P:cell wall organization"/>
    <property type="evidence" value="ECO:0007669"/>
    <property type="project" value="UniProtKB-KW"/>
</dbReference>
<feature type="domain" description="Cell envelope-related transcriptional attenuator" evidence="4">
    <location>
        <begin position="95"/>
        <end position="241"/>
    </location>
</feature>
<evidence type="ECO:0000313" key="6">
    <source>
        <dbReference type="Proteomes" id="UP000004080"/>
    </source>
</evidence>
<dbReference type="AlphaFoldDB" id="I8AMK9"/>
<dbReference type="PATRIC" id="fig|1196324.3.peg.326"/>
<dbReference type="PANTHER" id="PTHR33392">
    <property type="entry name" value="POLYISOPRENYL-TEICHOIC ACID--PEPTIDOGLYCAN TEICHOIC ACID TRANSFERASE TAGU"/>
    <property type="match status" value="1"/>
</dbReference>
<dbReference type="Pfam" id="PF03816">
    <property type="entry name" value="LytR_cpsA_psr"/>
    <property type="match status" value="1"/>
</dbReference>
<feature type="region of interest" description="Disordered" evidence="2">
    <location>
        <begin position="319"/>
        <end position="352"/>
    </location>
</feature>
<organism evidence="5 6">
    <name type="scientific">Fictibacillus macauensis ZFHKF-1</name>
    <dbReference type="NCBI Taxonomy" id="1196324"/>
    <lineage>
        <taxon>Bacteria</taxon>
        <taxon>Bacillati</taxon>
        <taxon>Bacillota</taxon>
        <taxon>Bacilli</taxon>
        <taxon>Bacillales</taxon>
        <taxon>Fictibacillaceae</taxon>
        <taxon>Fictibacillus</taxon>
    </lineage>
</organism>
<dbReference type="Proteomes" id="UP000004080">
    <property type="component" value="Unassembled WGS sequence"/>
</dbReference>
<keyword evidence="3" id="KW-1133">Transmembrane helix</keyword>
<dbReference type="Gene3D" id="3.40.630.190">
    <property type="entry name" value="LCP protein"/>
    <property type="match status" value="1"/>
</dbReference>
<dbReference type="InterPro" id="IPR004474">
    <property type="entry name" value="LytR_CpsA_psr"/>
</dbReference>
<evidence type="ECO:0000259" key="4">
    <source>
        <dbReference type="Pfam" id="PF03816"/>
    </source>
</evidence>
<keyword evidence="6" id="KW-1185">Reference proteome</keyword>
<dbReference type="PANTHER" id="PTHR33392:SF3">
    <property type="entry name" value="POLYISOPRENYL-TEICHOIC ACID--PEPTIDOGLYCAN TEICHOIC ACID TRANSFERASE TAGT"/>
    <property type="match status" value="1"/>
</dbReference>
<dbReference type="EMBL" id="AKKV01000019">
    <property type="protein sequence ID" value="EIT86919.1"/>
    <property type="molecule type" value="Genomic_DNA"/>
</dbReference>
<evidence type="ECO:0000256" key="2">
    <source>
        <dbReference type="SAM" id="MobiDB-lite"/>
    </source>
</evidence>
<reference evidence="5 6" key="1">
    <citation type="journal article" date="2012" name="J. Bacteriol.">
        <title>Genome of Bacillus macauensis ZFHKF-1, a Long-Chain-Forming Bacterium.</title>
        <authorList>
            <person name="Cai L."/>
            <person name="Zhang T."/>
        </authorList>
    </citation>
    <scope>NUCLEOTIDE SEQUENCE [LARGE SCALE GENOMIC DNA]</scope>
    <source>
        <strain evidence="5 6">ZFHKF-1</strain>
    </source>
</reference>
<feature type="compositionally biased region" description="Low complexity" evidence="2">
    <location>
        <begin position="323"/>
        <end position="352"/>
    </location>
</feature>
<comment type="similarity">
    <text evidence="1">Belongs to the LytR/CpsA/Psr (LCP) family.</text>
</comment>
<dbReference type="eggNOG" id="COG1316">
    <property type="taxonomic scope" value="Bacteria"/>
</dbReference>
<dbReference type="OrthoDB" id="27330at2"/>
<accession>I8AMK9</accession>
<keyword evidence="3" id="KW-0812">Transmembrane</keyword>
<sequence length="352" mass="39257">MDRQEVRKKKKKKRRFRFIAFPIMIIALLALGYGGYLTYKLVNASNKATETLKRGDKSDLRNAGVDPSKDNFSVLIAGIDDSQHRKGAKGFVGNRTDALILATFNRDKKEVKMLSIPRDSYVDIEGHGQDKITHAHAFGGINLTVGTVENLLNVPVDYYVRLNFDAFLQIVDTLGGVDVNVKKKIVEQDSKDHAGAIKLEPGQQRLNAEQALAYARTRHADSDVDRGDRQKQIIEAIIKESTQLKSVPKYGKLIENVGDNLTTNFSFGNMIALLKYAKSIENIESLRLEGDDTRINNIYYYKLKPQSVEKVSNELKQELGYKGNDTNNQTSNTNNNGSTNNNGTSAGNTNNQ</sequence>
<name>I8AMK9_9BACL</name>
<proteinExistence type="inferred from homology"/>
<gene>
    <name evidence="5" type="ORF">A374_01649</name>
</gene>
<dbReference type="NCBIfam" id="TIGR00350">
    <property type="entry name" value="lytR_cpsA_psr"/>
    <property type="match status" value="1"/>
</dbReference>
<keyword evidence="3" id="KW-0472">Membrane</keyword>
<feature type="transmembrane region" description="Helical" evidence="3">
    <location>
        <begin position="20"/>
        <end position="39"/>
    </location>
</feature>
<dbReference type="STRING" id="1196324.A374_01649"/>
<evidence type="ECO:0000313" key="5">
    <source>
        <dbReference type="EMBL" id="EIT86919.1"/>
    </source>
</evidence>
<dbReference type="Gene3D" id="3.30.420.590">
    <property type="match status" value="1"/>
</dbReference>